<gene>
    <name evidence="1" type="ORF">ACFOKF_00840</name>
</gene>
<protein>
    <submittedName>
        <fullName evidence="1">Uncharacterized protein</fullName>
    </submittedName>
</protein>
<reference evidence="2" key="1">
    <citation type="journal article" date="2019" name="Int. J. Syst. Evol. Microbiol.">
        <title>The Global Catalogue of Microorganisms (GCM) 10K type strain sequencing project: providing services to taxonomists for standard genome sequencing and annotation.</title>
        <authorList>
            <consortium name="The Broad Institute Genomics Platform"/>
            <consortium name="The Broad Institute Genome Sequencing Center for Infectious Disease"/>
            <person name="Wu L."/>
            <person name="Ma J."/>
        </authorList>
    </citation>
    <scope>NUCLEOTIDE SEQUENCE [LARGE SCALE GENOMIC DNA]</scope>
    <source>
        <strain evidence="2">CCM 7491</strain>
    </source>
</reference>
<evidence type="ECO:0000313" key="2">
    <source>
        <dbReference type="Proteomes" id="UP001595681"/>
    </source>
</evidence>
<sequence>MLANQTGQDFAPDDIELKEAVVAGGPRLTYRDHTYGITRWGEYVLQTTVPLADEPEGEKSHYSYQLYVIRGRAKLIMLASRRRIVDYALAQIMDRKIYPNLRKISVYIERVIEHCTQAEAEFLITSLHGRFAGSAKNVRSMSLYGDDVTNSPIYRDNHHYFNFHSCGIGRRLFDGIPRLRPNEEGEIVRVSHDGFINLNLSRRSHAQELIRVVDFIVRNRWVEDWVPGKGEPL</sequence>
<name>A0ABV7NAK3_9SPHN</name>
<accession>A0ABV7NAK3</accession>
<dbReference type="RefSeq" id="WP_380792303.1">
    <property type="nucleotide sequence ID" value="NZ_JBHRVU010000002.1"/>
</dbReference>
<comment type="caution">
    <text evidence="1">The sequence shown here is derived from an EMBL/GenBank/DDBJ whole genome shotgun (WGS) entry which is preliminary data.</text>
</comment>
<keyword evidence="2" id="KW-1185">Reference proteome</keyword>
<organism evidence="1 2">
    <name type="scientific">Sphingobium rhizovicinum</name>
    <dbReference type="NCBI Taxonomy" id="432308"/>
    <lineage>
        <taxon>Bacteria</taxon>
        <taxon>Pseudomonadati</taxon>
        <taxon>Pseudomonadota</taxon>
        <taxon>Alphaproteobacteria</taxon>
        <taxon>Sphingomonadales</taxon>
        <taxon>Sphingomonadaceae</taxon>
        <taxon>Sphingobium</taxon>
    </lineage>
</organism>
<proteinExistence type="predicted"/>
<evidence type="ECO:0000313" key="1">
    <source>
        <dbReference type="EMBL" id="MFC3439768.1"/>
    </source>
</evidence>
<dbReference type="EMBL" id="JBHRVU010000002">
    <property type="protein sequence ID" value="MFC3439768.1"/>
    <property type="molecule type" value="Genomic_DNA"/>
</dbReference>
<dbReference type="Proteomes" id="UP001595681">
    <property type="component" value="Unassembled WGS sequence"/>
</dbReference>